<dbReference type="Pfam" id="PF02752">
    <property type="entry name" value="Arrestin_C"/>
    <property type="match status" value="1"/>
</dbReference>
<dbReference type="GO" id="GO:0005737">
    <property type="term" value="C:cytoplasm"/>
    <property type="evidence" value="ECO:0007669"/>
    <property type="project" value="TreeGrafter"/>
</dbReference>
<dbReference type="Pfam" id="PF00339">
    <property type="entry name" value="Arrestin_N"/>
    <property type="match status" value="1"/>
</dbReference>
<dbReference type="SUPFAM" id="SSF81296">
    <property type="entry name" value="E set domains"/>
    <property type="match status" value="2"/>
</dbReference>
<accession>A0AAW2Z0L4</accession>
<protein>
    <recommendedName>
        <fullName evidence="1">Arrestin C-terminal-like domain-containing protein</fullName>
    </recommendedName>
</protein>
<dbReference type="InterPro" id="IPR014756">
    <property type="entry name" value="Ig_E-set"/>
</dbReference>
<evidence type="ECO:0000259" key="1">
    <source>
        <dbReference type="SMART" id="SM01017"/>
    </source>
</evidence>
<dbReference type="Proteomes" id="UP001431209">
    <property type="component" value="Unassembled WGS sequence"/>
</dbReference>
<feature type="domain" description="Arrestin C-terminal-like" evidence="1">
    <location>
        <begin position="192"/>
        <end position="319"/>
    </location>
</feature>
<name>A0AAW2Z0L4_9EUKA</name>
<dbReference type="AlphaFoldDB" id="A0AAW2Z0L4"/>
<dbReference type="EMBL" id="JAOPGA020000894">
    <property type="protein sequence ID" value="KAL0482809.1"/>
    <property type="molecule type" value="Genomic_DNA"/>
</dbReference>
<dbReference type="Gene3D" id="2.60.40.640">
    <property type="match status" value="2"/>
</dbReference>
<dbReference type="GO" id="GO:0015031">
    <property type="term" value="P:protein transport"/>
    <property type="evidence" value="ECO:0007669"/>
    <property type="project" value="TreeGrafter"/>
</dbReference>
<gene>
    <name evidence="2" type="ORF">AKO1_014209</name>
</gene>
<dbReference type="PANTHER" id="PTHR11188:SF17">
    <property type="entry name" value="FI21816P1"/>
    <property type="match status" value="1"/>
</dbReference>
<proteinExistence type="predicted"/>
<keyword evidence="3" id="KW-1185">Reference proteome</keyword>
<reference evidence="2 3" key="1">
    <citation type="submission" date="2024-03" db="EMBL/GenBank/DDBJ databases">
        <title>The Acrasis kona genome and developmental transcriptomes reveal deep origins of eukaryotic multicellular pathways.</title>
        <authorList>
            <person name="Sheikh S."/>
            <person name="Fu C.-J."/>
            <person name="Brown M.W."/>
            <person name="Baldauf S.L."/>
        </authorList>
    </citation>
    <scope>NUCLEOTIDE SEQUENCE [LARGE SCALE GENOMIC DNA]</scope>
    <source>
        <strain evidence="2 3">ATCC MYA-3509</strain>
    </source>
</reference>
<dbReference type="InterPro" id="IPR011021">
    <property type="entry name" value="Arrestin-like_N"/>
</dbReference>
<dbReference type="SMART" id="SM01017">
    <property type="entry name" value="Arrestin_C"/>
    <property type="match status" value="1"/>
</dbReference>
<dbReference type="InterPro" id="IPR011022">
    <property type="entry name" value="Arrestin_C-like"/>
</dbReference>
<dbReference type="PANTHER" id="PTHR11188">
    <property type="entry name" value="ARRESTIN DOMAIN CONTAINING PROTEIN"/>
    <property type="match status" value="1"/>
</dbReference>
<evidence type="ECO:0000313" key="2">
    <source>
        <dbReference type="EMBL" id="KAL0482809.1"/>
    </source>
</evidence>
<dbReference type="InterPro" id="IPR014752">
    <property type="entry name" value="Arrestin-like_C"/>
</dbReference>
<evidence type="ECO:0000313" key="3">
    <source>
        <dbReference type="Proteomes" id="UP001431209"/>
    </source>
</evidence>
<organism evidence="2 3">
    <name type="scientific">Acrasis kona</name>
    <dbReference type="NCBI Taxonomy" id="1008807"/>
    <lineage>
        <taxon>Eukaryota</taxon>
        <taxon>Discoba</taxon>
        <taxon>Heterolobosea</taxon>
        <taxon>Tetramitia</taxon>
        <taxon>Eutetramitia</taxon>
        <taxon>Acrasidae</taxon>
        <taxon>Acrasis</taxon>
    </lineage>
</organism>
<comment type="caution">
    <text evidence="2">The sequence shown here is derived from an EMBL/GenBank/DDBJ whole genome shotgun (WGS) entry which is preliminary data.</text>
</comment>
<sequence>MSQAHSPGIIETLKRAWDDLTQDTAEIRLHTDKQSYGPGETINGTAELIVYRQITTRCLMMKWKGFEKTQTHHSETYRNPISRRRHTRTIYVDDKRLFFNTKMILHSFGNAACVINAGTYTYPFQVTLPNELPGSFVHNKIIVAGIIYELKVWADISCGRMFKREYVQVNQTCKDVSHIVHEKSFKKFLFGGSGELVMEVTLNKNIFAPGEEIVISCNIVNDSQKTVDQLKVKLHRDVVIKAQQTQEEETTEICRLEYPQKIVAKSSYQGEIFFQIPSDLVPSCRGSLVSNQYHLDVECDVPLAFDLEVHPKIIIAVPSGANKIPDLYKGYSKGSWRKNDPMAEQQVETQNDDYY</sequence>
<dbReference type="InterPro" id="IPR050357">
    <property type="entry name" value="Arrestin_domain-protein"/>
</dbReference>